<dbReference type="InterPro" id="IPR039425">
    <property type="entry name" value="RNA_pol_sigma-70-like"/>
</dbReference>
<evidence type="ECO:0000259" key="7">
    <source>
        <dbReference type="Pfam" id="PF08281"/>
    </source>
</evidence>
<feature type="domain" description="RNA polymerase sigma factor 70 region 4 type 2" evidence="7">
    <location>
        <begin position="122"/>
        <end position="173"/>
    </location>
</feature>
<evidence type="ECO:0000256" key="5">
    <source>
        <dbReference type="SAM" id="Phobius"/>
    </source>
</evidence>
<dbReference type="InterPro" id="IPR014327">
    <property type="entry name" value="RNA_pol_sigma70_bacteroid"/>
</dbReference>
<dbReference type="NCBIfam" id="TIGR02985">
    <property type="entry name" value="Sig70_bacteroi1"/>
    <property type="match status" value="1"/>
</dbReference>
<dbReference type="Gene3D" id="1.10.10.10">
    <property type="entry name" value="Winged helix-like DNA-binding domain superfamily/Winged helix DNA-binding domain"/>
    <property type="match status" value="1"/>
</dbReference>
<dbReference type="PANTHER" id="PTHR43133:SF46">
    <property type="entry name" value="RNA POLYMERASE SIGMA-70 FACTOR ECF SUBFAMILY"/>
    <property type="match status" value="1"/>
</dbReference>
<dbReference type="GO" id="GO:0006352">
    <property type="term" value="P:DNA-templated transcription initiation"/>
    <property type="evidence" value="ECO:0007669"/>
    <property type="project" value="InterPro"/>
</dbReference>
<dbReference type="InterPro" id="IPR013249">
    <property type="entry name" value="RNA_pol_sigma70_r4_t2"/>
</dbReference>
<dbReference type="SUPFAM" id="SSF88659">
    <property type="entry name" value="Sigma3 and sigma4 domains of RNA polymerase sigma factors"/>
    <property type="match status" value="1"/>
</dbReference>
<evidence type="ECO:0000256" key="3">
    <source>
        <dbReference type="ARBA" id="ARBA00023082"/>
    </source>
</evidence>
<feature type="domain" description="RNA polymerase sigma-70 region 2" evidence="6">
    <location>
        <begin position="28"/>
        <end position="92"/>
    </location>
</feature>
<accession>U5BR08</accession>
<dbReference type="InterPro" id="IPR013324">
    <property type="entry name" value="RNA_pol_sigma_r3/r4-like"/>
</dbReference>
<dbReference type="SUPFAM" id="SSF88946">
    <property type="entry name" value="Sigma2 domain of RNA polymerase sigma factors"/>
    <property type="match status" value="1"/>
</dbReference>
<name>U5BR08_9BACT</name>
<reference evidence="8 9" key="1">
    <citation type="journal article" date="2013" name="Genome Announc.">
        <title>Draft Genome Sequence of the Psychrophilic and Alkaliphilic Rhodonellum psychrophilum Strain GCM71T.</title>
        <authorList>
            <person name="Hauptmann A.L."/>
            <person name="Glaring M.A."/>
            <person name="Hallin P.F."/>
            <person name="Prieme A."/>
            <person name="Stougaard P."/>
        </authorList>
    </citation>
    <scope>NUCLEOTIDE SEQUENCE [LARGE SCALE GENOMIC DNA]</scope>
    <source>
        <strain evidence="8 9">GCM71</strain>
    </source>
</reference>
<keyword evidence="3" id="KW-0731">Sigma factor</keyword>
<organism evidence="8 9">
    <name type="scientific">Rhodonellum psychrophilum GCM71 = DSM 17998</name>
    <dbReference type="NCBI Taxonomy" id="1123057"/>
    <lineage>
        <taxon>Bacteria</taxon>
        <taxon>Pseudomonadati</taxon>
        <taxon>Bacteroidota</taxon>
        <taxon>Cytophagia</taxon>
        <taxon>Cytophagales</taxon>
        <taxon>Cytophagaceae</taxon>
        <taxon>Rhodonellum</taxon>
    </lineage>
</organism>
<dbReference type="InterPro" id="IPR007627">
    <property type="entry name" value="RNA_pol_sigma70_r2"/>
</dbReference>
<dbReference type="eggNOG" id="COG1595">
    <property type="taxonomic scope" value="Bacteria"/>
</dbReference>
<dbReference type="OrthoDB" id="679904at2"/>
<evidence type="ECO:0000313" key="9">
    <source>
        <dbReference type="Proteomes" id="UP000016843"/>
    </source>
</evidence>
<comment type="caution">
    <text evidence="8">The sequence shown here is derived from an EMBL/GenBank/DDBJ whole genome shotgun (WGS) entry which is preliminary data.</text>
</comment>
<sequence length="204" mass="24066">MKWMKNLQDNVLIELIKESNHLAFHAFYQRHWEHLYLKAFSILQDSDVSEDIVQDIFLELWNKRNGLKIEKPSHYLFTCVKHAVFKILQKQKISDRHLQSISAIDLLIQAEASMDTHEMEQMILNHLDRLPGRCKEIFYLSRFENLGNKEIALQLGISTKTVENQIYRAMKSLKTLYPQMLSMYFMFIFSTSQVMVSGPVLSYC</sequence>
<keyword evidence="2" id="KW-0805">Transcription regulation</keyword>
<dbReference type="Pfam" id="PF04542">
    <property type="entry name" value="Sigma70_r2"/>
    <property type="match status" value="1"/>
</dbReference>
<dbReference type="PANTHER" id="PTHR43133">
    <property type="entry name" value="RNA POLYMERASE ECF-TYPE SIGMA FACTO"/>
    <property type="match status" value="1"/>
</dbReference>
<dbReference type="RefSeq" id="WP_019599751.1">
    <property type="nucleotide sequence ID" value="NZ_AWXR01000018.1"/>
</dbReference>
<evidence type="ECO:0000256" key="1">
    <source>
        <dbReference type="ARBA" id="ARBA00010641"/>
    </source>
</evidence>
<dbReference type="InterPro" id="IPR036388">
    <property type="entry name" value="WH-like_DNA-bd_sf"/>
</dbReference>
<dbReference type="EMBL" id="AWXR01000018">
    <property type="protein sequence ID" value="ERM83020.1"/>
    <property type="molecule type" value="Genomic_DNA"/>
</dbReference>
<evidence type="ECO:0000256" key="2">
    <source>
        <dbReference type="ARBA" id="ARBA00023015"/>
    </source>
</evidence>
<keyword evidence="5" id="KW-1133">Transmembrane helix</keyword>
<keyword evidence="5" id="KW-0472">Membrane</keyword>
<dbReference type="InterPro" id="IPR014284">
    <property type="entry name" value="RNA_pol_sigma-70_dom"/>
</dbReference>
<dbReference type="Proteomes" id="UP000016843">
    <property type="component" value="Unassembled WGS sequence"/>
</dbReference>
<dbReference type="NCBIfam" id="TIGR02937">
    <property type="entry name" value="sigma70-ECF"/>
    <property type="match status" value="1"/>
</dbReference>
<feature type="transmembrane region" description="Helical" evidence="5">
    <location>
        <begin position="181"/>
        <end position="201"/>
    </location>
</feature>
<keyword evidence="4" id="KW-0804">Transcription</keyword>
<comment type="similarity">
    <text evidence="1">Belongs to the sigma-70 factor family. ECF subfamily.</text>
</comment>
<dbReference type="InterPro" id="IPR013325">
    <property type="entry name" value="RNA_pol_sigma_r2"/>
</dbReference>
<dbReference type="AlphaFoldDB" id="U5BR08"/>
<gene>
    <name evidence="8" type="ORF">P872_05980</name>
</gene>
<evidence type="ECO:0000256" key="4">
    <source>
        <dbReference type="ARBA" id="ARBA00023163"/>
    </source>
</evidence>
<keyword evidence="9" id="KW-1185">Reference proteome</keyword>
<evidence type="ECO:0000259" key="6">
    <source>
        <dbReference type="Pfam" id="PF04542"/>
    </source>
</evidence>
<dbReference type="Gene3D" id="1.10.1740.10">
    <property type="match status" value="1"/>
</dbReference>
<evidence type="ECO:0008006" key="10">
    <source>
        <dbReference type="Google" id="ProtNLM"/>
    </source>
</evidence>
<protein>
    <recommendedName>
        <fullName evidence="10">HTH luxR-type domain-containing protein</fullName>
    </recommendedName>
</protein>
<evidence type="ECO:0000313" key="8">
    <source>
        <dbReference type="EMBL" id="ERM83020.1"/>
    </source>
</evidence>
<proteinExistence type="inferred from homology"/>
<dbReference type="CDD" id="cd06171">
    <property type="entry name" value="Sigma70_r4"/>
    <property type="match status" value="1"/>
</dbReference>
<dbReference type="Pfam" id="PF08281">
    <property type="entry name" value="Sigma70_r4_2"/>
    <property type="match status" value="1"/>
</dbReference>
<dbReference type="GO" id="GO:0016987">
    <property type="term" value="F:sigma factor activity"/>
    <property type="evidence" value="ECO:0007669"/>
    <property type="project" value="UniProtKB-KW"/>
</dbReference>
<dbReference type="GO" id="GO:0003677">
    <property type="term" value="F:DNA binding"/>
    <property type="evidence" value="ECO:0007669"/>
    <property type="project" value="InterPro"/>
</dbReference>
<keyword evidence="5" id="KW-0812">Transmembrane</keyword>